<dbReference type="KEGG" id="vg:27029003"/>
<reference evidence="3" key="1">
    <citation type="submission" date="2012-06" db="EMBL/GenBank/DDBJ databases">
        <title>Genomic characterization of five bacteriophages specific for Yersinia species.</title>
        <authorList>
            <person name="Happonen L."/>
            <person name="Butcher S."/>
            <person name="Mattinen L."/>
            <person name="Nawaz A."/>
            <person name="Skurnik M."/>
        </authorList>
    </citation>
    <scope>NUCLEOTIDE SEQUENCE [LARGE SCALE GENOMIC DNA]</scope>
</reference>
<name>A0A140KXY7_9CAUD</name>
<dbReference type="GeneID" id="27029004"/>
<dbReference type="RefSeq" id="YP_009237912.1">
    <property type="nucleotide sequence ID" value="NC_019919.2"/>
</dbReference>
<evidence type="ECO:0000313" key="1">
    <source>
        <dbReference type="EMBL" id="CZT05352.1"/>
    </source>
</evidence>
<accession>A0A140KXY7</accession>
<dbReference type="RefSeq" id="YP_009237920.1">
    <property type="nucleotide sequence ID" value="NC_019919.2"/>
</dbReference>
<dbReference type="EMBL" id="HE956708">
    <property type="protein sequence ID" value="CZT05370.1"/>
    <property type="molecule type" value="Genomic_DNA"/>
</dbReference>
<dbReference type="EMBL" id="HE956708">
    <property type="protein sequence ID" value="CZT05352.1"/>
    <property type="molecule type" value="Genomic_DNA"/>
</dbReference>
<gene>
    <name evidence="2" type="primary">g002.1</name>
    <name evidence="1" type="ORF">BN79_166</name>
    <name evidence="2" type="ORF">BN79_174</name>
</gene>
<dbReference type="Proteomes" id="UP000002908">
    <property type="component" value="Segment"/>
</dbReference>
<keyword evidence="3" id="KW-1185">Reference proteome</keyword>
<dbReference type="KEGG" id="vg:27029004"/>
<protein>
    <submittedName>
        <fullName evidence="2">Uncharacterized protein</fullName>
    </submittedName>
</protein>
<sequence>MKVILPKLNDSSLIHASDIESGKVYRFGHFFACEAIHNNGVIVIDSSDNDVMCFDSSCEFAEWLSDNDSPIHGELTPYEMQIALK</sequence>
<evidence type="ECO:0000313" key="3">
    <source>
        <dbReference type="Proteomes" id="UP000002908"/>
    </source>
</evidence>
<proteinExistence type="predicted"/>
<evidence type="ECO:0000313" key="2">
    <source>
        <dbReference type="EMBL" id="CZT05370.1"/>
    </source>
</evidence>
<organism evidence="2 3">
    <name type="scientific">Yersinia phage phiR2-01</name>
    <dbReference type="NCBI Taxonomy" id="1206557"/>
    <lineage>
        <taxon>Viruses</taxon>
        <taxon>Duplodnaviria</taxon>
        <taxon>Heunggongvirae</taxon>
        <taxon>Uroviricota</taxon>
        <taxon>Caudoviricetes</taxon>
        <taxon>Demerecviridae</taxon>
        <taxon>Markadamsvirinae</taxon>
        <taxon>Epseptimavirus</taxon>
        <taxon>Epseptimavirus R201</taxon>
    </lineage>
</organism>
<dbReference type="OrthoDB" id="19731at10239"/>
<reference evidence="2" key="2">
    <citation type="submission" date="2016-03" db="EMBL/GenBank/DDBJ databases">
        <title>Genomic, physiological and proteomic characterization of the T5-like bacteriophage phiR2-01 infecting Yersinia enterocolitia.</title>
        <authorList>
            <person name="Pajunen M.I."/>
            <person name="Happonen L.J."/>
            <person name="Jun J.W."/>
            <person name="Malmstrom J."/>
            <person name="Nawaz A."/>
            <person name="Mattinen L."/>
            <person name="Skurnik M."/>
        </authorList>
    </citation>
    <scope>NUCLEOTIDE SEQUENCE</scope>
</reference>
<dbReference type="GeneID" id="27029003"/>